<proteinExistence type="predicted"/>
<feature type="non-terminal residue" evidence="2">
    <location>
        <position position="1"/>
    </location>
</feature>
<dbReference type="InterPro" id="IPR029767">
    <property type="entry name" value="WecB-like"/>
</dbReference>
<protein>
    <recommendedName>
        <fullName evidence="1">UDP-N-acetylglucosamine 2-epimerase domain-containing protein</fullName>
    </recommendedName>
</protein>
<feature type="domain" description="UDP-N-acetylglucosamine 2-epimerase" evidence="1">
    <location>
        <begin position="1"/>
        <end position="117"/>
    </location>
</feature>
<gene>
    <name evidence="2" type="ORF">S01H4_58245</name>
</gene>
<dbReference type="PANTHER" id="PTHR43174">
    <property type="entry name" value="UDP-N-ACETYLGLUCOSAMINE 2-EPIMERASE"/>
    <property type="match status" value="1"/>
</dbReference>
<evidence type="ECO:0000313" key="2">
    <source>
        <dbReference type="EMBL" id="GAH13409.1"/>
    </source>
</evidence>
<dbReference type="InterPro" id="IPR003331">
    <property type="entry name" value="UDP_GlcNAc_Epimerase_2_dom"/>
</dbReference>
<dbReference type="PANTHER" id="PTHR43174:SF1">
    <property type="entry name" value="UDP-N-ACETYLGLUCOSAMINE 2-EPIMERASE"/>
    <property type="match status" value="1"/>
</dbReference>
<dbReference type="SUPFAM" id="SSF53756">
    <property type="entry name" value="UDP-Glycosyltransferase/glycogen phosphorylase"/>
    <property type="match status" value="1"/>
</dbReference>
<sequence>PRTQKFIKTHRLEEKLKDNVLLVKPVGYIDFLWLEKNAKKILTDSGGIQKEAYLLKIPCITLRENTEWVETVEDTWNILVGSDKEKIIDAAINFTPTKKQSNHFGDGKASKKIKEVLDKIQ</sequence>
<name>X1E8B6_9ZZZZ</name>
<reference evidence="2" key="1">
    <citation type="journal article" date="2014" name="Front. Microbiol.">
        <title>High frequency of phylogenetically diverse reductive dehalogenase-homologous genes in deep subseafloor sedimentary metagenomes.</title>
        <authorList>
            <person name="Kawai M."/>
            <person name="Futagami T."/>
            <person name="Toyoda A."/>
            <person name="Takaki Y."/>
            <person name="Nishi S."/>
            <person name="Hori S."/>
            <person name="Arai W."/>
            <person name="Tsubouchi T."/>
            <person name="Morono Y."/>
            <person name="Uchiyama I."/>
            <person name="Ito T."/>
            <person name="Fujiyama A."/>
            <person name="Inagaki F."/>
            <person name="Takami H."/>
        </authorList>
    </citation>
    <scope>NUCLEOTIDE SEQUENCE</scope>
    <source>
        <strain evidence="2">Expedition CK06-06</strain>
    </source>
</reference>
<dbReference type="Gene3D" id="3.40.50.2000">
    <property type="entry name" value="Glycogen Phosphorylase B"/>
    <property type="match status" value="1"/>
</dbReference>
<dbReference type="Pfam" id="PF02350">
    <property type="entry name" value="Epimerase_2"/>
    <property type="match status" value="1"/>
</dbReference>
<dbReference type="EMBL" id="BART01034001">
    <property type="protein sequence ID" value="GAH13409.1"/>
    <property type="molecule type" value="Genomic_DNA"/>
</dbReference>
<comment type="caution">
    <text evidence="2">The sequence shown here is derived from an EMBL/GenBank/DDBJ whole genome shotgun (WGS) entry which is preliminary data.</text>
</comment>
<accession>X1E8B6</accession>
<evidence type="ECO:0000259" key="1">
    <source>
        <dbReference type="Pfam" id="PF02350"/>
    </source>
</evidence>
<organism evidence="2">
    <name type="scientific">marine sediment metagenome</name>
    <dbReference type="NCBI Taxonomy" id="412755"/>
    <lineage>
        <taxon>unclassified sequences</taxon>
        <taxon>metagenomes</taxon>
        <taxon>ecological metagenomes</taxon>
    </lineage>
</organism>
<dbReference type="AlphaFoldDB" id="X1E8B6"/>